<dbReference type="PRINTS" id="PR00153">
    <property type="entry name" value="CSAPPISMRASE"/>
</dbReference>
<keyword evidence="3" id="KW-0732">Signal</keyword>
<dbReference type="InterPro" id="IPR002130">
    <property type="entry name" value="Cyclophilin-type_PPIase_dom"/>
</dbReference>
<feature type="chain" id="PRO_5011820735" description="Peptidyl-prolyl cis-trans isomerase" evidence="3">
    <location>
        <begin position="22"/>
        <end position="289"/>
    </location>
</feature>
<accession>A0A1J4U578</accession>
<feature type="domain" description="PPIase cyclophilin-type" evidence="5">
    <location>
        <begin position="72"/>
        <end position="218"/>
    </location>
</feature>
<evidence type="ECO:0000256" key="3">
    <source>
        <dbReference type="RuleBase" id="RU363019"/>
    </source>
</evidence>
<dbReference type="EMBL" id="MNVB01000023">
    <property type="protein sequence ID" value="OIO17734.1"/>
    <property type="molecule type" value="Genomic_DNA"/>
</dbReference>
<evidence type="ECO:0000259" key="5">
    <source>
        <dbReference type="PROSITE" id="PS50072"/>
    </source>
</evidence>
<comment type="similarity">
    <text evidence="3">Belongs to the cyclophilin-type PPIase family.</text>
</comment>
<dbReference type="Gene3D" id="2.40.100.10">
    <property type="entry name" value="Cyclophilin-like"/>
    <property type="match status" value="1"/>
</dbReference>
<dbReference type="InterPro" id="IPR029000">
    <property type="entry name" value="Cyclophilin-like_dom_sf"/>
</dbReference>
<comment type="catalytic activity">
    <reaction evidence="3">
        <text>[protein]-peptidylproline (omega=180) = [protein]-peptidylproline (omega=0)</text>
        <dbReference type="Rhea" id="RHEA:16237"/>
        <dbReference type="Rhea" id="RHEA-COMP:10747"/>
        <dbReference type="Rhea" id="RHEA-COMP:10748"/>
        <dbReference type="ChEBI" id="CHEBI:83833"/>
        <dbReference type="ChEBI" id="CHEBI:83834"/>
        <dbReference type="EC" id="5.2.1.8"/>
    </reaction>
</comment>
<proteinExistence type="inferred from homology"/>
<sequence length="289" mass="31277">MKKIIVCVIMCVLILSGCSLKKTKINGKGAETPPGIAADFGSLTAADDGQKNMAPVIGLEDVAGAILKTNFGDVKLKFYADESPKTVTNFINLMAANFYNGVKFHRVIKGFMVQSGDPNSKDNNWEDDGFGGPGYIFPDEFNDHKLVRGSLAMANSGVDTNGSQFFIITAEATPHLDGVHTNFGYVVDGFDVLDMIENVATNENDHPTRDIIIENVAIELTETGKAKTEAQKQQQPVSATTGDRANNEDGGAEYHVDDTSQQTERVEATTTNIDESRNSEETQDTLGEE</sequence>
<dbReference type="Pfam" id="PF00160">
    <property type="entry name" value="Pro_isomerase"/>
    <property type="match status" value="1"/>
</dbReference>
<dbReference type="PANTHER" id="PTHR45625">
    <property type="entry name" value="PEPTIDYL-PROLYL CIS-TRANS ISOMERASE-RELATED"/>
    <property type="match status" value="1"/>
</dbReference>
<dbReference type="EC" id="5.2.1.8" evidence="3"/>
<protein>
    <recommendedName>
        <fullName evidence="3">Peptidyl-prolyl cis-trans isomerase</fullName>
        <shortName evidence="3">PPIase</shortName>
        <ecNumber evidence="3">5.2.1.8</ecNumber>
    </recommendedName>
</protein>
<keyword evidence="2 3" id="KW-0413">Isomerase</keyword>
<comment type="function">
    <text evidence="3">PPIases accelerate the folding of proteins. It catalyzes the cis-trans isomerization of proline imidic peptide bonds in oligopeptides.</text>
</comment>
<feature type="compositionally biased region" description="Polar residues" evidence="4">
    <location>
        <begin position="259"/>
        <end position="273"/>
    </location>
</feature>
<gene>
    <name evidence="6" type="ORF">AUJ29_00945</name>
</gene>
<keyword evidence="1 3" id="KW-0697">Rotamase</keyword>
<dbReference type="InterPro" id="IPR044666">
    <property type="entry name" value="Cyclophilin_A-like"/>
</dbReference>
<dbReference type="PROSITE" id="PS50072">
    <property type="entry name" value="CSA_PPIASE_2"/>
    <property type="match status" value="1"/>
</dbReference>
<dbReference type="AlphaFoldDB" id="A0A1J4U578"/>
<evidence type="ECO:0000256" key="4">
    <source>
        <dbReference type="SAM" id="MobiDB-lite"/>
    </source>
</evidence>
<name>A0A1J4U578_9BACT</name>
<dbReference type="PROSITE" id="PS51257">
    <property type="entry name" value="PROKAR_LIPOPROTEIN"/>
    <property type="match status" value="1"/>
</dbReference>
<evidence type="ECO:0000256" key="1">
    <source>
        <dbReference type="ARBA" id="ARBA00023110"/>
    </source>
</evidence>
<evidence type="ECO:0000256" key="2">
    <source>
        <dbReference type="ARBA" id="ARBA00023235"/>
    </source>
</evidence>
<dbReference type="Proteomes" id="UP000182465">
    <property type="component" value="Unassembled WGS sequence"/>
</dbReference>
<dbReference type="CDD" id="cd00317">
    <property type="entry name" value="cyclophilin"/>
    <property type="match status" value="1"/>
</dbReference>
<feature type="signal peptide" evidence="3">
    <location>
        <begin position="1"/>
        <end position="21"/>
    </location>
</feature>
<dbReference type="SUPFAM" id="SSF50891">
    <property type="entry name" value="Cyclophilin-like"/>
    <property type="match status" value="1"/>
</dbReference>
<feature type="region of interest" description="Disordered" evidence="4">
    <location>
        <begin position="224"/>
        <end position="289"/>
    </location>
</feature>
<evidence type="ECO:0000313" key="7">
    <source>
        <dbReference type="Proteomes" id="UP000182465"/>
    </source>
</evidence>
<feature type="compositionally biased region" description="Polar residues" evidence="4">
    <location>
        <begin position="231"/>
        <end position="244"/>
    </location>
</feature>
<dbReference type="PANTHER" id="PTHR45625:SF4">
    <property type="entry name" value="PEPTIDYLPROLYL ISOMERASE DOMAIN AND WD REPEAT-CONTAINING PROTEIN 1"/>
    <property type="match status" value="1"/>
</dbReference>
<comment type="caution">
    <text evidence="6">The sequence shown here is derived from an EMBL/GenBank/DDBJ whole genome shotgun (WGS) entry which is preliminary data.</text>
</comment>
<evidence type="ECO:0000313" key="6">
    <source>
        <dbReference type="EMBL" id="OIO17734.1"/>
    </source>
</evidence>
<dbReference type="GO" id="GO:0003755">
    <property type="term" value="F:peptidyl-prolyl cis-trans isomerase activity"/>
    <property type="evidence" value="ECO:0007669"/>
    <property type="project" value="UniProtKB-UniRule"/>
</dbReference>
<reference evidence="6 7" key="1">
    <citation type="journal article" date="2016" name="Environ. Microbiol.">
        <title>Genomic resolution of a cold subsurface aquifer community provides metabolic insights for novel microbes adapted to high CO concentrations.</title>
        <authorList>
            <person name="Probst A.J."/>
            <person name="Castelle C.J."/>
            <person name="Singh A."/>
            <person name="Brown C.T."/>
            <person name="Anantharaman K."/>
            <person name="Sharon I."/>
            <person name="Hug L.A."/>
            <person name="Burstein D."/>
            <person name="Emerson J.B."/>
            <person name="Thomas B.C."/>
            <person name="Banfield J.F."/>
        </authorList>
    </citation>
    <scope>NUCLEOTIDE SEQUENCE [LARGE SCALE GENOMIC DNA]</scope>
    <source>
        <strain evidence="6">CG1_02_38_13</strain>
    </source>
</reference>
<organism evidence="6 7">
    <name type="scientific">Candidatus Kuenenbacteria bacterium CG1_02_38_13</name>
    <dbReference type="NCBI Taxonomy" id="1805235"/>
    <lineage>
        <taxon>Bacteria</taxon>
        <taxon>Candidatus Kueneniibacteriota</taxon>
    </lineage>
</organism>